<dbReference type="InParanoid" id="A0C3D9"/>
<reference evidence="1 2" key="1">
    <citation type="journal article" date="2006" name="Nature">
        <title>Global trends of whole-genome duplications revealed by the ciliate Paramecium tetraurelia.</title>
        <authorList>
            <consortium name="Genoscope"/>
            <person name="Aury J.-M."/>
            <person name="Jaillon O."/>
            <person name="Duret L."/>
            <person name="Noel B."/>
            <person name="Jubin C."/>
            <person name="Porcel B.M."/>
            <person name="Segurens B."/>
            <person name="Daubin V."/>
            <person name="Anthouard V."/>
            <person name="Aiach N."/>
            <person name="Arnaiz O."/>
            <person name="Billaut A."/>
            <person name="Beisson J."/>
            <person name="Blanc I."/>
            <person name="Bouhouche K."/>
            <person name="Camara F."/>
            <person name="Duharcourt S."/>
            <person name="Guigo R."/>
            <person name="Gogendeau D."/>
            <person name="Katinka M."/>
            <person name="Keller A.-M."/>
            <person name="Kissmehl R."/>
            <person name="Klotz C."/>
            <person name="Koll F."/>
            <person name="Le Moue A."/>
            <person name="Lepere C."/>
            <person name="Malinsky S."/>
            <person name="Nowacki M."/>
            <person name="Nowak J.K."/>
            <person name="Plattner H."/>
            <person name="Poulain J."/>
            <person name="Ruiz F."/>
            <person name="Serrano V."/>
            <person name="Zagulski M."/>
            <person name="Dessen P."/>
            <person name="Betermier M."/>
            <person name="Weissenbach J."/>
            <person name="Scarpelli C."/>
            <person name="Schachter V."/>
            <person name="Sperling L."/>
            <person name="Meyer E."/>
            <person name="Cohen J."/>
            <person name="Wincker P."/>
        </authorList>
    </citation>
    <scope>NUCLEOTIDE SEQUENCE [LARGE SCALE GENOMIC DNA]</scope>
    <source>
        <strain evidence="1 2">Stock d4-2</strain>
    </source>
</reference>
<dbReference type="Proteomes" id="UP000000600">
    <property type="component" value="Unassembled WGS sequence"/>
</dbReference>
<dbReference type="KEGG" id="ptm:GSPATT00034785001"/>
<evidence type="ECO:0000313" key="1">
    <source>
        <dbReference type="EMBL" id="CAK65306.1"/>
    </source>
</evidence>
<organism evidence="1 2">
    <name type="scientific">Paramecium tetraurelia</name>
    <dbReference type="NCBI Taxonomy" id="5888"/>
    <lineage>
        <taxon>Eukaryota</taxon>
        <taxon>Sar</taxon>
        <taxon>Alveolata</taxon>
        <taxon>Ciliophora</taxon>
        <taxon>Intramacronucleata</taxon>
        <taxon>Oligohymenophorea</taxon>
        <taxon>Peniculida</taxon>
        <taxon>Parameciidae</taxon>
        <taxon>Paramecium</taxon>
    </lineage>
</organism>
<dbReference type="RefSeq" id="XP_001432703.1">
    <property type="nucleotide sequence ID" value="XM_001432666.1"/>
</dbReference>
<dbReference type="HOGENOM" id="CLU_1182124_0_0_1"/>
<keyword evidence="2" id="KW-1185">Reference proteome</keyword>
<dbReference type="GeneID" id="5018488"/>
<sequence>MGQLQYIIYNDGSQNKQFKICDIPNEFFQEFHFQVSLPCILHDSHLTKIEEQFKNNTLFNNLKRKVQQANQKYIRLKDISQYNLFSYVTNTNKVTLTDCNKFAIEKIDERLLYYFSITIQEQYFIYSSKEAKIMIEDFIISVIVLPNNKRFQILNNDTDESLYNKEYKKQIPIYTAIWEQLKYENEKWTLNLSKEECTFYKKVDQYPESFYLNEDQTLIVRCRYANVRVSQIGNQ</sequence>
<gene>
    <name evidence="1" type="ORF">GSPATT00034785001</name>
</gene>
<protein>
    <submittedName>
        <fullName evidence="1">Uncharacterized protein</fullName>
    </submittedName>
</protein>
<evidence type="ECO:0000313" key="2">
    <source>
        <dbReference type="Proteomes" id="UP000000600"/>
    </source>
</evidence>
<dbReference type="OrthoDB" id="311632at2759"/>
<name>A0C3D9_PARTE</name>
<accession>A0C3D9</accession>
<dbReference type="AlphaFoldDB" id="A0C3D9"/>
<dbReference type="EMBL" id="CT868038">
    <property type="protein sequence ID" value="CAK65306.1"/>
    <property type="molecule type" value="Genomic_DNA"/>
</dbReference>
<proteinExistence type="predicted"/>